<feature type="transmembrane region" description="Helical" evidence="8">
    <location>
        <begin position="249"/>
        <end position="277"/>
    </location>
</feature>
<evidence type="ECO:0000256" key="1">
    <source>
        <dbReference type="ARBA" id="ARBA00004651"/>
    </source>
</evidence>
<dbReference type="EMBL" id="JAHWXN010000001">
    <property type="protein sequence ID" value="MCK2036046.1"/>
    <property type="molecule type" value="Genomic_DNA"/>
</dbReference>
<feature type="transmembrane region" description="Helical" evidence="8">
    <location>
        <begin position="202"/>
        <end position="229"/>
    </location>
</feature>
<keyword evidence="7 8" id="KW-0472">Membrane</keyword>
<accession>A0ABT0FE84</accession>
<evidence type="ECO:0000256" key="6">
    <source>
        <dbReference type="ARBA" id="ARBA00022989"/>
    </source>
</evidence>
<comment type="caution">
    <text evidence="9">The sequence shown here is derived from an EMBL/GenBank/DDBJ whole genome shotgun (WGS) entry which is preliminary data.</text>
</comment>
<evidence type="ECO:0000256" key="7">
    <source>
        <dbReference type="ARBA" id="ARBA00023136"/>
    </source>
</evidence>
<evidence type="ECO:0000256" key="3">
    <source>
        <dbReference type="ARBA" id="ARBA00022448"/>
    </source>
</evidence>
<evidence type="ECO:0000313" key="9">
    <source>
        <dbReference type="EMBL" id="MCK2036046.1"/>
    </source>
</evidence>
<feature type="transmembrane region" description="Helical" evidence="8">
    <location>
        <begin position="158"/>
        <end position="179"/>
    </location>
</feature>
<comment type="similarity">
    <text evidence="2">Belongs to the binding-protein-dependent transport system permease family. FecCD subfamily.</text>
</comment>
<keyword evidence="5 8" id="KW-0812">Transmembrane</keyword>
<keyword evidence="4" id="KW-1003">Cell membrane</keyword>
<proteinExistence type="inferred from homology"/>
<protein>
    <submittedName>
        <fullName evidence="9">Iron ABC transporter permease</fullName>
    </submittedName>
</protein>
<dbReference type="Gene3D" id="1.10.3470.10">
    <property type="entry name" value="ABC transporter involved in vitamin B12 uptake, BtuC"/>
    <property type="match status" value="1"/>
</dbReference>
<gene>
    <name evidence="9" type="ORF">KZC51_07835</name>
</gene>
<dbReference type="PANTHER" id="PTHR30472:SF1">
    <property type="entry name" value="FE(3+) DICITRATE TRANSPORT SYSTEM PERMEASE PROTEIN FECC-RELATED"/>
    <property type="match status" value="1"/>
</dbReference>
<feature type="transmembrane region" description="Helical" evidence="8">
    <location>
        <begin position="318"/>
        <end position="336"/>
    </location>
</feature>
<dbReference type="InterPro" id="IPR037294">
    <property type="entry name" value="ABC_BtuC-like"/>
</dbReference>
<keyword evidence="6 8" id="KW-1133">Transmembrane helix</keyword>
<dbReference type="RefSeq" id="WP_247629438.1">
    <property type="nucleotide sequence ID" value="NZ_JAHWXN010000001.1"/>
</dbReference>
<feature type="transmembrane region" description="Helical" evidence="8">
    <location>
        <begin position="18"/>
        <end position="38"/>
    </location>
</feature>
<evidence type="ECO:0000256" key="8">
    <source>
        <dbReference type="SAM" id="Phobius"/>
    </source>
</evidence>
<organism evidence="9 10">
    <name type="scientific">Microbacterium croceum</name>
    <dbReference type="NCBI Taxonomy" id="2851645"/>
    <lineage>
        <taxon>Bacteria</taxon>
        <taxon>Bacillati</taxon>
        <taxon>Actinomycetota</taxon>
        <taxon>Actinomycetes</taxon>
        <taxon>Micrococcales</taxon>
        <taxon>Microbacteriaceae</taxon>
        <taxon>Microbacterium</taxon>
    </lineage>
</organism>
<feature type="transmembrane region" description="Helical" evidence="8">
    <location>
        <begin position="72"/>
        <end position="89"/>
    </location>
</feature>
<dbReference type="Proteomes" id="UP001300096">
    <property type="component" value="Unassembled WGS sequence"/>
</dbReference>
<evidence type="ECO:0000256" key="5">
    <source>
        <dbReference type="ARBA" id="ARBA00022692"/>
    </source>
</evidence>
<sequence length="346" mass="34533">MTTLATGGRRTLRRPPDAVVLPIVVLLLLAAVAVSIAVGPRTLTFDDLLAALTAPTGTEADLIVRDVRLPRTFVGIAAGSALAVAGVIMQTLTRNPLAEPGLLGVNAGASFAVAIAIVVLRIGEFGATMWFAFLGAAVASALVAVIGGVGRGASIGRLTLTGVAIGAVLSAATAALSLIDPHAYQSLRLWGAGALGGRSLDAAVLTLLVVAVGLVLVVLIAPGLGLLALGEDTARALGGRIGIARLGGFLAIVVLCGAATAAAGPIAFVGLLVPHALRAVFGPDTRRLLIYSALVGPILLLLADVLCGMLIAPRSIPVGVMTAFLGAPVLVALVLSRRVQAEGAPS</sequence>
<evidence type="ECO:0000313" key="10">
    <source>
        <dbReference type="Proteomes" id="UP001300096"/>
    </source>
</evidence>
<keyword evidence="3" id="KW-0813">Transport</keyword>
<evidence type="ECO:0000256" key="4">
    <source>
        <dbReference type="ARBA" id="ARBA00022475"/>
    </source>
</evidence>
<dbReference type="Pfam" id="PF01032">
    <property type="entry name" value="FecCD"/>
    <property type="match status" value="1"/>
</dbReference>
<name>A0ABT0FE84_9MICO</name>
<dbReference type="PANTHER" id="PTHR30472">
    <property type="entry name" value="FERRIC ENTEROBACTIN TRANSPORT SYSTEM PERMEASE PROTEIN"/>
    <property type="match status" value="1"/>
</dbReference>
<dbReference type="SUPFAM" id="SSF81345">
    <property type="entry name" value="ABC transporter involved in vitamin B12 uptake, BtuC"/>
    <property type="match status" value="1"/>
</dbReference>
<comment type="subcellular location">
    <subcellularLocation>
        <location evidence="1">Cell membrane</location>
        <topology evidence="1">Multi-pass membrane protein</topology>
    </subcellularLocation>
</comment>
<feature type="transmembrane region" description="Helical" evidence="8">
    <location>
        <begin position="289"/>
        <end position="311"/>
    </location>
</feature>
<feature type="transmembrane region" description="Helical" evidence="8">
    <location>
        <begin position="101"/>
        <end position="122"/>
    </location>
</feature>
<keyword evidence="10" id="KW-1185">Reference proteome</keyword>
<dbReference type="InterPro" id="IPR000522">
    <property type="entry name" value="ABC_transptr_permease_BtuC"/>
</dbReference>
<dbReference type="CDD" id="cd06550">
    <property type="entry name" value="TM_ABC_iron-siderophores_like"/>
    <property type="match status" value="1"/>
</dbReference>
<evidence type="ECO:0000256" key="2">
    <source>
        <dbReference type="ARBA" id="ARBA00007935"/>
    </source>
</evidence>
<feature type="transmembrane region" description="Helical" evidence="8">
    <location>
        <begin position="128"/>
        <end position="146"/>
    </location>
</feature>
<reference evidence="9 10" key="1">
    <citation type="submission" date="2021-06" db="EMBL/GenBank/DDBJ databases">
        <title>Genome-based taxonomic framework of Microbacterium strains isolated from marine environment, the description of four new species and reclassification of four preexisting species.</title>
        <authorList>
            <person name="Lee S.D."/>
            <person name="Kim S.-M."/>
            <person name="Byeon Y.-S."/>
            <person name="Yang H.L."/>
            <person name="Kim I.S."/>
        </authorList>
    </citation>
    <scope>NUCLEOTIDE SEQUENCE [LARGE SCALE GENOMIC DNA]</scope>
    <source>
        <strain evidence="9 10">SSW1-49</strain>
    </source>
</reference>